<accession>A0ABN8YQB0</accession>
<dbReference type="Proteomes" id="UP001176941">
    <property type="component" value="Chromosome 21"/>
</dbReference>
<reference evidence="2" key="1">
    <citation type="submission" date="2023-04" db="EMBL/GenBank/DDBJ databases">
        <authorList>
            <consortium name="ELIXIR-Norway"/>
        </authorList>
    </citation>
    <scope>NUCLEOTIDE SEQUENCE [LARGE SCALE GENOMIC DNA]</scope>
</reference>
<dbReference type="EMBL" id="OX459957">
    <property type="protein sequence ID" value="CAI9163765.1"/>
    <property type="molecule type" value="Genomic_DNA"/>
</dbReference>
<evidence type="ECO:0000256" key="1">
    <source>
        <dbReference type="SAM" id="MobiDB-lite"/>
    </source>
</evidence>
<feature type="region of interest" description="Disordered" evidence="1">
    <location>
        <begin position="75"/>
        <end position="109"/>
    </location>
</feature>
<gene>
    <name evidence="2" type="ORF">MRATA1EN1_LOCUS12727</name>
</gene>
<evidence type="ECO:0000313" key="2">
    <source>
        <dbReference type="EMBL" id="CAI9163765.1"/>
    </source>
</evidence>
<organism evidence="2 3">
    <name type="scientific">Rangifer tarandus platyrhynchus</name>
    <name type="common">Svalbard reindeer</name>
    <dbReference type="NCBI Taxonomy" id="3082113"/>
    <lineage>
        <taxon>Eukaryota</taxon>
        <taxon>Metazoa</taxon>
        <taxon>Chordata</taxon>
        <taxon>Craniata</taxon>
        <taxon>Vertebrata</taxon>
        <taxon>Euteleostomi</taxon>
        <taxon>Mammalia</taxon>
        <taxon>Eutheria</taxon>
        <taxon>Laurasiatheria</taxon>
        <taxon>Artiodactyla</taxon>
        <taxon>Ruminantia</taxon>
        <taxon>Pecora</taxon>
        <taxon>Cervidae</taxon>
        <taxon>Odocoileinae</taxon>
        <taxon>Rangifer</taxon>
    </lineage>
</organism>
<keyword evidence="3" id="KW-1185">Reference proteome</keyword>
<proteinExistence type="predicted"/>
<sequence>MRPEAGRTPLSLHRYCGVSALRQVLALAPAGTEPWAKHTAPSPVCAGAMPPTPGLVLSPTQGDGWGVERQKALEGPGAAVPGSHLPPQQAGCPQVPTGGRAGGQSTTSNHPCGYLVSSLKWEEMVPQSSLVLCPLPSNRAFGGLSSVDAQLIPLPEDPPPQALVSPQTWALAGSPSPWRVPAVLHPHTGRPTLITTRWLYLDSDLRR</sequence>
<protein>
    <submittedName>
        <fullName evidence="2">Uncharacterized protein</fullName>
    </submittedName>
</protein>
<evidence type="ECO:0000313" key="3">
    <source>
        <dbReference type="Proteomes" id="UP001176941"/>
    </source>
</evidence>
<name>A0ABN8YQB0_RANTA</name>